<feature type="transmembrane region" description="Helical" evidence="9">
    <location>
        <begin position="185"/>
        <end position="213"/>
    </location>
</feature>
<dbReference type="AlphaFoldDB" id="R7UHB9"/>
<evidence type="ECO:0000256" key="6">
    <source>
        <dbReference type="ARBA" id="ARBA00023170"/>
    </source>
</evidence>
<dbReference type="SUPFAM" id="SSF81321">
    <property type="entry name" value="Family A G protein-coupled receptor-like"/>
    <property type="match status" value="1"/>
</dbReference>
<keyword evidence="7 8" id="KW-0807">Transducer</keyword>
<dbReference type="PANTHER" id="PTHR45695">
    <property type="entry name" value="LEUCOKININ RECEPTOR-RELATED"/>
    <property type="match status" value="1"/>
</dbReference>
<dbReference type="Gene3D" id="1.20.1070.10">
    <property type="entry name" value="Rhodopsin 7-helix transmembrane proteins"/>
    <property type="match status" value="1"/>
</dbReference>
<dbReference type="InterPro" id="IPR017452">
    <property type="entry name" value="GPCR_Rhodpsn_7TM"/>
</dbReference>
<evidence type="ECO:0000256" key="5">
    <source>
        <dbReference type="ARBA" id="ARBA00023136"/>
    </source>
</evidence>
<comment type="similarity">
    <text evidence="8">Belongs to the G-protein coupled receptor 1 family.</text>
</comment>
<feature type="transmembrane region" description="Helical" evidence="9">
    <location>
        <begin position="133"/>
        <end position="153"/>
    </location>
</feature>
<sequence length="328" mass="37427">METTMGYARRHELFKKVFLGFELPAILFVVFTNLLVLWFIRKMHTKKQCPHNVHYIVSLSVANLFAGAMALPVSILSNFTNIQGDLFCRASHYLLHVVEFAEVYSLVGLAVDRYQVMISNRIDGTSNSKVPRFVGVVLIWLSSLIYGVPYSFIYKERLIRVEVDRGQEITFTACSPIHKMTLTKLLILVDAVVVFCLPLIIIAIAYLFLVLHVDRESQQNSSKKVLKTVLVLILVFIIFDLPLLIFNTYILYGPGDILHQDIIQEVLELVAFLNFGINAIVYALMRANFKTYWELLPKCVTRIHPQESVRNVNTDVLEIKSTNNNTGN</sequence>
<keyword evidence="4 8" id="KW-0297">G-protein coupled receptor</keyword>
<dbReference type="PROSITE" id="PS00237">
    <property type="entry name" value="G_PROTEIN_RECEP_F1_1"/>
    <property type="match status" value="1"/>
</dbReference>
<keyword evidence="2 8" id="KW-0812">Transmembrane</keyword>
<keyword evidence="3 9" id="KW-1133">Transmembrane helix</keyword>
<dbReference type="OMA" id="HDENETG"/>
<dbReference type="GO" id="GO:0004930">
    <property type="term" value="F:G protein-coupled receptor activity"/>
    <property type="evidence" value="ECO:0007669"/>
    <property type="project" value="UniProtKB-KW"/>
</dbReference>
<feature type="transmembrane region" description="Helical" evidence="9">
    <location>
        <begin position="225"/>
        <end position="246"/>
    </location>
</feature>
<evidence type="ECO:0000256" key="2">
    <source>
        <dbReference type="ARBA" id="ARBA00022692"/>
    </source>
</evidence>
<reference evidence="11 13" key="2">
    <citation type="journal article" date="2013" name="Nature">
        <title>Insights into bilaterian evolution from three spiralian genomes.</title>
        <authorList>
            <person name="Simakov O."/>
            <person name="Marletaz F."/>
            <person name="Cho S.J."/>
            <person name="Edsinger-Gonzales E."/>
            <person name="Havlak P."/>
            <person name="Hellsten U."/>
            <person name="Kuo D.H."/>
            <person name="Larsson T."/>
            <person name="Lv J."/>
            <person name="Arendt D."/>
            <person name="Savage R."/>
            <person name="Osoegawa K."/>
            <person name="de Jong P."/>
            <person name="Grimwood J."/>
            <person name="Chapman J.A."/>
            <person name="Shapiro H."/>
            <person name="Aerts A."/>
            <person name="Otillar R.P."/>
            <person name="Terry A.Y."/>
            <person name="Boore J.L."/>
            <person name="Grigoriev I.V."/>
            <person name="Lindberg D.R."/>
            <person name="Seaver E.C."/>
            <person name="Weisblat D.A."/>
            <person name="Putnam N.H."/>
            <person name="Rokhsar D.S."/>
        </authorList>
    </citation>
    <scope>NUCLEOTIDE SEQUENCE</scope>
    <source>
        <strain evidence="11 13">I ESC-2004</strain>
    </source>
</reference>
<keyword evidence="6 8" id="KW-0675">Receptor</keyword>
<feature type="transmembrane region" description="Helical" evidence="9">
    <location>
        <begin position="93"/>
        <end position="112"/>
    </location>
</feature>
<gene>
    <name evidence="11" type="ORF">CAPTEDRAFT_195605</name>
</gene>
<keyword evidence="13" id="KW-1185">Reference proteome</keyword>
<evidence type="ECO:0000256" key="8">
    <source>
        <dbReference type="RuleBase" id="RU000688"/>
    </source>
</evidence>
<organism evidence="11">
    <name type="scientific">Capitella teleta</name>
    <name type="common">Polychaete worm</name>
    <dbReference type="NCBI Taxonomy" id="283909"/>
    <lineage>
        <taxon>Eukaryota</taxon>
        <taxon>Metazoa</taxon>
        <taxon>Spiralia</taxon>
        <taxon>Lophotrochozoa</taxon>
        <taxon>Annelida</taxon>
        <taxon>Polychaeta</taxon>
        <taxon>Sedentaria</taxon>
        <taxon>Scolecida</taxon>
        <taxon>Capitellidae</taxon>
        <taxon>Capitella</taxon>
    </lineage>
</organism>
<evidence type="ECO:0000313" key="12">
    <source>
        <dbReference type="EnsemblMetazoa" id="CapteP195605"/>
    </source>
</evidence>
<name>R7UHB9_CAPTE</name>
<feature type="transmembrane region" description="Helical" evidence="9">
    <location>
        <begin position="52"/>
        <end position="73"/>
    </location>
</feature>
<dbReference type="OrthoDB" id="6132137at2759"/>
<evidence type="ECO:0000256" key="1">
    <source>
        <dbReference type="ARBA" id="ARBA00004141"/>
    </source>
</evidence>
<dbReference type="EMBL" id="AMQN01008560">
    <property type="status" value="NOT_ANNOTATED_CDS"/>
    <property type="molecule type" value="Genomic_DNA"/>
</dbReference>
<dbReference type="Pfam" id="PF00001">
    <property type="entry name" value="7tm_1"/>
    <property type="match status" value="1"/>
</dbReference>
<dbReference type="EMBL" id="KB303412">
    <property type="protein sequence ID" value="ELU03208.1"/>
    <property type="molecule type" value="Genomic_DNA"/>
</dbReference>
<dbReference type="PANTHER" id="PTHR45695:SF15">
    <property type="entry name" value="OPSIN RH2"/>
    <property type="match status" value="1"/>
</dbReference>
<feature type="transmembrane region" description="Helical" evidence="9">
    <location>
        <begin position="266"/>
        <end position="285"/>
    </location>
</feature>
<dbReference type="PROSITE" id="PS50262">
    <property type="entry name" value="G_PROTEIN_RECEP_F1_2"/>
    <property type="match status" value="1"/>
</dbReference>
<evidence type="ECO:0000256" key="3">
    <source>
        <dbReference type="ARBA" id="ARBA00022989"/>
    </source>
</evidence>
<evidence type="ECO:0000256" key="9">
    <source>
        <dbReference type="SAM" id="Phobius"/>
    </source>
</evidence>
<dbReference type="CDD" id="cd00637">
    <property type="entry name" value="7tm_classA_rhodopsin-like"/>
    <property type="match status" value="1"/>
</dbReference>
<protein>
    <recommendedName>
        <fullName evidence="10">G-protein coupled receptors family 1 profile domain-containing protein</fullName>
    </recommendedName>
</protein>
<feature type="transmembrane region" description="Helical" evidence="9">
    <location>
        <begin position="17"/>
        <end position="40"/>
    </location>
</feature>
<feature type="domain" description="G-protein coupled receptors family 1 profile" evidence="10">
    <location>
        <begin position="32"/>
        <end position="282"/>
    </location>
</feature>
<dbReference type="EnsemblMetazoa" id="CapteT195605">
    <property type="protein sequence ID" value="CapteP195605"/>
    <property type="gene ID" value="CapteG195605"/>
</dbReference>
<dbReference type="Proteomes" id="UP000014760">
    <property type="component" value="Unassembled WGS sequence"/>
</dbReference>
<keyword evidence="5 9" id="KW-0472">Membrane</keyword>
<accession>R7UHB9</accession>
<evidence type="ECO:0000313" key="13">
    <source>
        <dbReference type="Proteomes" id="UP000014760"/>
    </source>
</evidence>
<dbReference type="STRING" id="283909.R7UHB9"/>
<evidence type="ECO:0000313" key="11">
    <source>
        <dbReference type="EMBL" id="ELU03208.1"/>
    </source>
</evidence>
<dbReference type="PRINTS" id="PR00237">
    <property type="entry name" value="GPCRRHODOPSN"/>
</dbReference>
<evidence type="ECO:0000256" key="7">
    <source>
        <dbReference type="ARBA" id="ARBA00023224"/>
    </source>
</evidence>
<dbReference type="GO" id="GO:0005886">
    <property type="term" value="C:plasma membrane"/>
    <property type="evidence" value="ECO:0007669"/>
    <property type="project" value="TreeGrafter"/>
</dbReference>
<evidence type="ECO:0000256" key="4">
    <source>
        <dbReference type="ARBA" id="ARBA00023040"/>
    </source>
</evidence>
<proteinExistence type="inferred from homology"/>
<reference evidence="13" key="1">
    <citation type="submission" date="2012-12" db="EMBL/GenBank/DDBJ databases">
        <authorList>
            <person name="Hellsten U."/>
            <person name="Grimwood J."/>
            <person name="Chapman J.A."/>
            <person name="Shapiro H."/>
            <person name="Aerts A."/>
            <person name="Otillar R.P."/>
            <person name="Terry A.Y."/>
            <person name="Boore J.L."/>
            <person name="Simakov O."/>
            <person name="Marletaz F."/>
            <person name="Cho S.-J."/>
            <person name="Edsinger-Gonzales E."/>
            <person name="Havlak P."/>
            <person name="Kuo D.-H."/>
            <person name="Larsson T."/>
            <person name="Lv J."/>
            <person name="Arendt D."/>
            <person name="Savage R."/>
            <person name="Osoegawa K."/>
            <person name="de Jong P."/>
            <person name="Lindberg D.R."/>
            <person name="Seaver E.C."/>
            <person name="Weisblat D.A."/>
            <person name="Putnam N.H."/>
            <person name="Grigoriev I.V."/>
            <person name="Rokhsar D.S."/>
        </authorList>
    </citation>
    <scope>NUCLEOTIDE SEQUENCE</scope>
    <source>
        <strain evidence="13">I ESC-2004</strain>
    </source>
</reference>
<comment type="subcellular location">
    <subcellularLocation>
        <location evidence="1">Membrane</location>
        <topology evidence="1">Multi-pass membrane protein</topology>
    </subcellularLocation>
</comment>
<evidence type="ECO:0000259" key="10">
    <source>
        <dbReference type="PROSITE" id="PS50262"/>
    </source>
</evidence>
<reference evidence="12" key="3">
    <citation type="submission" date="2015-06" db="UniProtKB">
        <authorList>
            <consortium name="EnsemblMetazoa"/>
        </authorList>
    </citation>
    <scope>IDENTIFICATION</scope>
</reference>
<dbReference type="HOGENOM" id="CLU_847958_0_0_1"/>
<dbReference type="InterPro" id="IPR000276">
    <property type="entry name" value="GPCR_Rhodpsn"/>
</dbReference>